<protein>
    <recommendedName>
        <fullName evidence="6">Thaumatin-like protein</fullName>
    </recommendedName>
</protein>
<evidence type="ECO:0008006" key="6">
    <source>
        <dbReference type="Google" id="ProtNLM"/>
    </source>
</evidence>
<dbReference type="CDD" id="cd09218">
    <property type="entry name" value="TLP-PA"/>
    <property type="match status" value="1"/>
</dbReference>
<dbReference type="Gramene" id="Psat07G0594900-T1">
    <property type="protein sequence ID" value="KAI5390851.1"/>
    <property type="gene ID" value="KIW84_075949"/>
</dbReference>
<feature type="chain" id="PRO_5039522040" description="Thaumatin-like protein" evidence="3">
    <location>
        <begin position="30"/>
        <end position="253"/>
    </location>
</feature>
<feature type="disulfide bond" evidence="2">
    <location>
        <begin position="169"/>
        <end position="187"/>
    </location>
</feature>
<name>A0A9D4VWB7_PEA</name>
<keyword evidence="2" id="KW-1015">Disulfide bond</keyword>
<dbReference type="FunFam" id="2.60.110.10:FF:000004">
    <property type="entry name" value="THAUMATIN-LIKE PROTEIN 1"/>
    <property type="match status" value="1"/>
</dbReference>
<dbReference type="InterPro" id="IPR001938">
    <property type="entry name" value="Thaumatin"/>
</dbReference>
<dbReference type="Pfam" id="PF00314">
    <property type="entry name" value="Thaumatin"/>
    <property type="match status" value="1"/>
</dbReference>
<feature type="disulfide bond" evidence="2">
    <location>
        <begin position="161"/>
        <end position="224"/>
    </location>
</feature>
<feature type="disulfide bond" evidence="2">
    <location>
        <begin position="191"/>
        <end position="200"/>
    </location>
</feature>
<comment type="caution">
    <text evidence="4">The sequence shown here is derived from an EMBL/GenBank/DDBJ whole genome shotgun (WGS) entry which is preliminary data.</text>
</comment>
<proteinExistence type="inferred from homology"/>
<evidence type="ECO:0000256" key="1">
    <source>
        <dbReference type="ARBA" id="ARBA00010607"/>
    </source>
</evidence>
<dbReference type="PRINTS" id="PR00347">
    <property type="entry name" value="THAUMATIN"/>
</dbReference>
<keyword evidence="5" id="KW-1185">Reference proteome</keyword>
<feature type="disulfide bond" evidence="2">
    <location>
        <begin position="38"/>
        <end position="252"/>
    </location>
</feature>
<dbReference type="Gene3D" id="2.60.110.10">
    <property type="entry name" value="Thaumatin"/>
    <property type="match status" value="1"/>
</dbReference>
<feature type="disulfide bond" evidence="2">
    <location>
        <begin position="201"/>
        <end position="211"/>
    </location>
</feature>
<dbReference type="Proteomes" id="UP001058974">
    <property type="component" value="Chromosome 7"/>
</dbReference>
<sequence length="253" mass="27553">MASSSSSSLTNSLLISTFLFLTIFSSSHALFFTFVNNCPYTVWPAILPNEGHTNLASGGFELRTFTHRSINVPDTHWAGRAWARTGCSTSNNKFTCLTGDCANRLECNGAGGSLPATLVQFDVHHGNNDFSSYSVSLVDGFNTPLTVTPHEGKGQCPVVGCKANLVATCPDVLQHRVPAVHGPVVACKSGCEAFHTDEFCCRNHFNNPQTCKPTVYTNFFKHACPETFTYAHDTPSLTHQCSSPRELKVIFCH</sequence>
<feature type="disulfide bond" evidence="2">
    <location>
        <begin position="101"/>
        <end position="107"/>
    </location>
</feature>
<evidence type="ECO:0000313" key="4">
    <source>
        <dbReference type="EMBL" id="KAI5390851.1"/>
    </source>
</evidence>
<dbReference type="PIRSF" id="PIRSF002703">
    <property type="entry name" value="Thaumatin"/>
    <property type="match status" value="1"/>
</dbReference>
<feature type="disulfide bond" evidence="2">
    <location>
        <begin position="156"/>
        <end position="241"/>
    </location>
</feature>
<keyword evidence="3" id="KW-0732">Signal</keyword>
<evidence type="ECO:0000256" key="2">
    <source>
        <dbReference type="PIRSR" id="PIRSR002703-1"/>
    </source>
</evidence>
<feature type="signal peptide" evidence="3">
    <location>
        <begin position="1"/>
        <end position="29"/>
    </location>
</feature>
<evidence type="ECO:0000256" key="3">
    <source>
        <dbReference type="SAM" id="SignalP"/>
    </source>
</evidence>
<accession>A0A9D4VWB7</accession>
<dbReference type="OrthoDB" id="430315at2759"/>
<gene>
    <name evidence="4" type="ORF">KIW84_075949</name>
</gene>
<dbReference type="InterPro" id="IPR037176">
    <property type="entry name" value="Osmotin/thaumatin-like_sf"/>
</dbReference>
<dbReference type="AlphaFoldDB" id="A0A9D4VWB7"/>
<evidence type="ECO:0000313" key="5">
    <source>
        <dbReference type="Proteomes" id="UP001058974"/>
    </source>
</evidence>
<dbReference type="EMBL" id="JAMSHJ010000007">
    <property type="protein sequence ID" value="KAI5390851.1"/>
    <property type="molecule type" value="Genomic_DNA"/>
</dbReference>
<organism evidence="4 5">
    <name type="scientific">Pisum sativum</name>
    <name type="common">Garden pea</name>
    <name type="synonym">Lathyrus oleraceus</name>
    <dbReference type="NCBI Taxonomy" id="3888"/>
    <lineage>
        <taxon>Eukaryota</taxon>
        <taxon>Viridiplantae</taxon>
        <taxon>Streptophyta</taxon>
        <taxon>Embryophyta</taxon>
        <taxon>Tracheophyta</taxon>
        <taxon>Spermatophyta</taxon>
        <taxon>Magnoliopsida</taxon>
        <taxon>eudicotyledons</taxon>
        <taxon>Gunneridae</taxon>
        <taxon>Pentapetalae</taxon>
        <taxon>rosids</taxon>
        <taxon>fabids</taxon>
        <taxon>Fabales</taxon>
        <taxon>Fabaceae</taxon>
        <taxon>Papilionoideae</taxon>
        <taxon>50 kb inversion clade</taxon>
        <taxon>NPAAA clade</taxon>
        <taxon>Hologalegina</taxon>
        <taxon>IRL clade</taxon>
        <taxon>Fabeae</taxon>
        <taxon>Lathyrus</taxon>
    </lineage>
</organism>
<dbReference type="PROSITE" id="PS51367">
    <property type="entry name" value="THAUMATIN_2"/>
    <property type="match status" value="1"/>
</dbReference>
<dbReference type="PANTHER" id="PTHR31048">
    <property type="entry name" value="OS03G0233200 PROTEIN"/>
    <property type="match status" value="1"/>
</dbReference>
<reference evidence="4 5" key="1">
    <citation type="journal article" date="2022" name="Nat. Genet.">
        <title>Improved pea reference genome and pan-genome highlight genomic features and evolutionary characteristics.</title>
        <authorList>
            <person name="Yang T."/>
            <person name="Liu R."/>
            <person name="Luo Y."/>
            <person name="Hu S."/>
            <person name="Wang D."/>
            <person name="Wang C."/>
            <person name="Pandey M.K."/>
            <person name="Ge S."/>
            <person name="Xu Q."/>
            <person name="Li N."/>
            <person name="Li G."/>
            <person name="Huang Y."/>
            <person name="Saxena R.K."/>
            <person name="Ji Y."/>
            <person name="Li M."/>
            <person name="Yan X."/>
            <person name="He Y."/>
            <person name="Liu Y."/>
            <person name="Wang X."/>
            <person name="Xiang C."/>
            <person name="Varshney R.K."/>
            <person name="Ding H."/>
            <person name="Gao S."/>
            <person name="Zong X."/>
        </authorList>
    </citation>
    <scope>NUCLEOTIDE SEQUENCE [LARGE SCALE GENOMIC DNA]</scope>
    <source>
        <strain evidence="4 5">cv. Zhongwan 6</strain>
    </source>
</reference>
<dbReference type="SMART" id="SM00205">
    <property type="entry name" value="THN"/>
    <property type="match status" value="1"/>
</dbReference>
<feature type="disulfide bond" evidence="2">
    <location>
        <begin position="87"/>
        <end position="96"/>
    </location>
</feature>
<comment type="similarity">
    <text evidence="1">Belongs to the thaumatin family.</text>
</comment>
<dbReference type="SUPFAM" id="SSF49870">
    <property type="entry name" value="Osmotin, thaumatin-like protein"/>
    <property type="match status" value="1"/>
</dbReference>